<feature type="transmembrane region" description="Helical" evidence="6">
    <location>
        <begin position="117"/>
        <end position="137"/>
    </location>
</feature>
<dbReference type="GO" id="GO:0016020">
    <property type="term" value="C:membrane"/>
    <property type="evidence" value="ECO:0007669"/>
    <property type="project" value="UniProtKB-SubCell"/>
</dbReference>
<evidence type="ECO:0008006" key="9">
    <source>
        <dbReference type="Google" id="ProtNLM"/>
    </source>
</evidence>
<dbReference type="STRING" id="1460663.A0A177BXT7"/>
<name>A0A177BXT7_9PLEO</name>
<evidence type="ECO:0000313" key="8">
    <source>
        <dbReference type="Proteomes" id="UP000077069"/>
    </source>
</evidence>
<dbReference type="RefSeq" id="XP_018029693.1">
    <property type="nucleotide sequence ID" value="XM_018183453.1"/>
</dbReference>
<evidence type="ECO:0000256" key="1">
    <source>
        <dbReference type="ARBA" id="ARBA00004141"/>
    </source>
</evidence>
<dbReference type="InterPro" id="IPR019334">
    <property type="entry name" value="TMEM170A/B/YPR153W-like"/>
</dbReference>
<dbReference type="OrthoDB" id="2131401at2759"/>
<feature type="transmembrane region" description="Helical" evidence="6">
    <location>
        <begin position="43"/>
        <end position="69"/>
    </location>
</feature>
<dbReference type="AlphaFoldDB" id="A0A177BXT7"/>
<sequence length="141" mass="15663">MSFITRTGSTAPAGYKAPPWPSLYWPLPVSASVPYYLYDPDDIWRFTLIWTALFFGAMHLVVAFWACIVQWRNWKIIWITPLLYAIIGGLEGLIAGSIVGGLLGGVYQSGYFKMSTWIPFVWGLISAVVLVLSSFAIHGGL</sequence>
<dbReference type="Pfam" id="PF10190">
    <property type="entry name" value="Tmemb_170"/>
    <property type="match status" value="1"/>
</dbReference>
<gene>
    <name evidence="7" type="ORF">CC84DRAFT_1223009</name>
</gene>
<evidence type="ECO:0000256" key="3">
    <source>
        <dbReference type="ARBA" id="ARBA00022692"/>
    </source>
</evidence>
<organism evidence="7 8">
    <name type="scientific">Paraphaeosphaeria sporulosa</name>
    <dbReference type="NCBI Taxonomy" id="1460663"/>
    <lineage>
        <taxon>Eukaryota</taxon>
        <taxon>Fungi</taxon>
        <taxon>Dikarya</taxon>
        <taxon>Ascomycota</taxon>
        <taxon>Pezizomycotina</taxon>
        <taxon>Dothideomycetes</taxon>
        <taxon>Pleosporomycetidae</taxon>
        <taxon>Pleosporales</taxon>
        <taxon>Massarineae</taxon>
        <taxon>Didymosphaeriaceae</taxon>
        <taxon>Paraphaeosphaeria</taxon>
    </lineage>
</organism>
<feature type="transmembrane region" description="Helical" evidence="6">
    <location>
        <begin position="81"/>
        <end position="105"/>
    </location>
</feature>
<dbReference type="PANTHER" id="PTHR22779:SF6">
    <property type="entry name" value="SD17342P"/>
    <property type="match status" value="1"/>
</dbReference>
<protein>
    <recommendedName>
        <fullName evidence="9">Integral membrane protein</fullName>
    </recommendedName>
</protein>
<keyword evidence="5 6" id="KW-0472">Membrane</keyword>
<keyword evidence="4 6" id="KW-1133">Transmembrane helix</keyword>
<dbReference type="PANTHER" id="PTHR22779">
    <property type="entry name" value="SD17342P"/>
    <property type="match status" value="1"/>
</dbReference>
<keyword evidence="8" id="KW-1185">Reference proteome</keyword>
<evidence type="ECO:0000256" key="2">
    <source>
        <dbReference type="ARBA" id="ARBA00006325"/>
    </source>
</evidence>
<evidence type="ECO:0000313" key="7">
    <source>
        <dbReference type="EMBL" id="OAF99327.1"/>
    </source>
</evidence>
<evidence type="ECO:0000256" key="4">
    <source>
        <dbReference type="ARBA" id="ARBA00022989"/>
    </source>
</evidence>
<dbReference type="FunCoup" id="A0A177BXT7">
    <property type="interactions" value="4"/>
</dbReference>
<evidence type="ECO:0000256" key="6">
    <source>
        <dbReference type="SAM" id="Phobius"/>
    </source>
</evidence>
<evidence type="ECO:0000256" key="5">
    <source>
        <dbReference type="ARBA" id="ARBA00023136"/>
    </source>
</evidence>
<keyword evidence="3 6" id="KW-0812">Transmembrane</keyword>
<accession>A0A177BXT7</accession>
<dbReference type="Proteomes" id="UP000077069">
    <property type="component" value="Unassembled WGS sequence"/>
</dbReference>
<proteinExistence type="inferred from homology"/>
<comment type="subcellular location">
    <subcellularLocation>
        <location evidence="1">Membrane</location>
        <topology evidence="1">Multi-pass membrane protein</topology>
    </subcellularLocation>
</comment>
<dbReference type="EMBL" id="KV441562">
    <property type="protein sequence ID" value="OAF99327.1"/>
    <property type="molecule type" value="Genomic_DNA"/>
</dbReference>
<comment type="similarity">
    <text evidence="2">Belongs to the TMEM170 family.</text>
</comment>
<dbReference type="InParanoid" id="A0A177BXT7"/>
<dbReference type="GeneID" id="28766939"/>
<reference evidence="7 8" key="1">
    <citation type="submission" date="2016-05" db="EMBL/GenBank/DDBJ databases">
        <title>Comparative analysis of secretome profiles of manganese(II)-oxidizing ascomycete fungi.</title>
        <authorList>
            <consortium name="DOE Joint Genome Institute"/>
            <person name="Zeiner C.A."/>
            <person name="Purvine S.O."/>
            <person name="Zink E.M."/>
            <person name="Wu S."/>
            <person name="Pasa-Tolic L."/>
            <person name="Chaput D.L."/>
            <person name="Haridas S."/>
            <person name="Grigoriev I.V."/>
            <person name="Santelli C.M."/>
            <person name="Hansel C.M."/>
        </authorList>
    </citation>
    <scope>NUCLEOTIDE SEQUENCE [LARGE SCALE GENOMIC DNA]</scope>
    <source>
        <strain evidence="7 8">AP3s5-JAC2a</strain>
    </source>
</reference>